<feature type="non-terminal residue" evidence="1">
    <location>
        <position position="1"/>
    </location>
</feature>
<sequence>FQTLQSHVNPVIARKAKLINSDLPKLEFDLSKLLTVSMSSLYENERKRKFTDVPLAISQA</sequence>
<dbReference type="OrthoDB" id="10263185at2759"/>
<dbReference type="Proteomes" id="UP000054359">
    <property type="component" value="Unassembled WGS sequence"/>
</dbReference>
<dbReference type="EMBL" id="KK117679">
    <property type="protein sequence ID" value="KFM71102.1"/>
    <property type="molecule type" value="Genomic_DNA"/>
</dbReference>
<protein>
    <submittedName>
        <fullName evidence="1">Uncharacterized protein</fullName>
    </submittedName>
</protein>
<organism evidence="1 2">
    <name type="scientific">Stegodyphus mimosarum</name>
    <name type="common">African social velvet spider</name>
    <dbReference type="NCBI Taxonomy" id="407821"/>
    <lineage>
        <taxon>Eukaryota</taxon>
        <taxon>Metazoa</taxon>
        <taxon>Ecdysozoa</taxon>
        <taxon>Arthropoda</taxon>
        <taxon>Chelicerata</taxon>
        <taxon>Arachnida</taxon>
        <taxon>Araneae</taxon>
        <taxon>Araneomorphae</taxon>
        <taxon>Entelegynae</taxon>
        <taxon>Eresoidea</taxon>
        <taxon>Eresidae</taxon>
        <taxon>Stegodyphus</taxon>
    </lineage>
</organism>
<accession>A0A087U163</accession>
<evidence type="ECO:0000313" key="2">
    <source>
        <dbReference type="Proteomes" id="UP000054359"/>
    </source>
</evidence>
<feature type="non-terminal residue" evidence="1">
    <location>
        <position position="60"/>
    </location>
</feature>
<dbReference type="AlphaFoldDB" id="A0A087U163"/>
<keyword evidence="2" id="KW-1185">Reference proteome</keyword>
<gene>
    <name evidence="1" type="ORF">X975_15365</name>
</gene>
<name>A0A087U163_STEMI</name>
<reference evidence="1 2" key="1">
    <citation type="submission" date="2013-11" db="EMBL/GenBank/DDBJ databases">
        <title>Genome sequencing of Stegodyphus mimosarum.</title>
        <authorList>
            <person name="Bechsgaard J."/>
        </authorList>
    </citation>
    <scope>NUCLEOTIDE SEQUENCE [LARGE SCALE GENOMIC DNA]</scope>
</reference>
<proteinExistence type="predicted"/>
<evidence type="ECO:0000313" key="1">
    <source>
        <dbReference type="EMBL" id="KFM71102.1"/>
    </source>
</evidence>